<dbReference type="InterPro" id="IPR050180">
    <property type="entry name" value="RNR_Ribonuclease"/>
</dbReference>
<dbReference type="Proteomes" id="UP001501237">
    <property type="component" value="Unassembled WGS sequence"/>
</dbReference>
<accession>A0ABP6Q5A8</accession>
<organism evidence="2 3">
    <name type="scientific">Actinocorallia longicatena</name>
    <dbReference type="NCBI Taxonomy" id="111803"/>
    <lineage>
        <taxon>Bacteria</taxon>
        <taxon>Bacillati</taxon>
        <taxon>Actinomycetota</taxon>
        <taxon>Actinomycetes</taxon>
        <taxon>Streptosporangiales</taxon>
        <taxon>Thermomonosporaceae</taxon>
        <taxon>Actinocorallia</taxon>
    </lineage>
</organism>
<reference evidence="3" key="1">
    <citation type="journal article" date="2019" name="Int. J. Syst. Evol. Microbiol.">
        <title>The Global Catalogue of Microorganisms (GCM) 10K type strain sequencing project: providing services to taxonomists for standard genome sequencing and annotation.</title>
        <authorList>
            <consortium name="The Broad Institute Genomics Platform"/>
            <consortium name="The Broad Institute Genome Sequencing Center for Infectious Disease"/>
            <person name="Wu L."/>
            <person name="Ma J."/>
        </authorList>
    </citation>
    <scope>NUCLEOTIDE SEQUENCE [LARGE SCALE GENOMIC DNA]</scope>
    <source>
        <strain evidence="3">JCM 9377</strain>
    </source>
</reference>
<dbReference type="InterPro" id="IPR012340">
    <property type="entry name" value="NA-bd_OB-fold"/>
</dbReference>
<evidence type="ECO:0000313" key="3">
    <source>
        <dbReference type="Proteomes" id="UP001501237"/>
    </source>
</evidence>
<dbReference type="PANTHER" id="PTHR23355">
    <property type="entry name" value="RIBONUCLEASE"/>
    <property type="match status" value="1"/>
</dbReference>
<name>A0ABP6Q5A8_9ACTN</name>
<dbReference type="InterPro" id="IPR040596">
    <property type="entry name" value="RNase_II_C_S1"/>
</dbReference>
<dbReference type="InterPro" id="IPR001900">
    <property type="entry name" value="RNase_II/R"/>
</dbReference>
<keyword evidence="3" id="KW-1185">Reference proteome</keyword>
<dbReference type="SMART" id="SM00955">
    <property type="entry name" value="RNB"/>
    <property type="match status" value="1"/>
</dbReference>
<dbReference type="SUPFAM" id="SSF50249">
    <property type="entry name" value="Nucleic acid-binding proteins"/>
    <property type="match status" value="1"/>
</dbReference>
<dbReference type="RefSeq" id="WP_344825263.1">
    <property type="nucleotide sequence ID" value="NZ_BAAAUV010000004.1"/>
</dbReference>
<proteinExistence type="predicted"/>
<feature type="domain" description="RNB" evidence="1">
    <location>
        <begin position="51"/>
        <end position="369"/>
    </location>
</feature>
<comment type="caution">
    <text evidence="2">The sequence shown here is derived from an EMBL/GenBank/DDBJ whole genome shotgun (WGS) entry which is preliminary data.</text>
</comment>
<dbReference type="PANTHER" id="PTHR23355:SF9">
    <property type="entry name" value="DIS3-LIKE EXONUCLEASE 2"/>
    <property type="match status" value="1"/>
</dbReference>
<sequence length="504" mass="53234">MAHRRVLLKPDAVDGRVAEGLTRIRADLAVPGDFPPAVHAEAAVAAAPEPPLDLRDLEFFTLDPAGSMDLDQAMFLERADGGYRVWYAIADVAGFVTPGGAIDAESWARGVTLYLPDGRSPLHPPELSEGAASLLPAVDRPAVVWTIDLGPSGEATGTRVRRALVRSRDRLDYATAVPDDPRIALLKEIGELLIEAEAARGGVSLPLPEQEAVKGADGWRLVFRDGLGSEQWNAQISLLTGRAAAQIMLEGGVGFLRTMPPPQPEALERLRRIASALGIGWPDGWSYGAVIRSLTTVGGREVAFFRAASTLMRGAGYTAFDRGAADLPVPEGDDARHAAVAAPYAHVTAPLRRLADRYALEICLALTSGSPVPAWVTEALPKLGEVMERSLRHGSEIERACLDLVEAVLLADRAGEVFDAVVVEAELPGEHRKGGTVQLVDPSVLGKVTGEGLPLGEAVRVRLSEADPRSRKVLFGYPALPAGAAAVVPAAAPVGRGAEAGEVQ</sequence>
<evidence type="ECO:0000313" key="2">
    <source>
        <dbReference type="EMBL" id="GAA3205395.1"/>
    </source>
</evidence>
<dbReference type="Pfam" id="PF18614">
    <property type="entry name" value="RNase_II_C_S1"/>
    <property type="match status" value="1"/>
</dbReference>
<gene>
    <name evidence="2" type="ORF">GCM10010468_20370</name>
</gene>
<evidence type="ECO:0000259" key="1">
    <source>
        <dbReference type="SMART" id="SM00955"/>
    </source>
</evidence>
<dbReference type="Pfam" id="PF00773">
    <property type="entry name" value="RNB"/>
    <property type="match status" value="1"/>
</dbReference>
<dbReference type="EMBL" id="BAAAUV010000004">
    <property type="protein sequence ID" value="GAA3205395.1"/>
    <property type="molecule type" value="Genomic_DNA"/>
</dbReference>
<protein>
    <submittedName>
        <fullName evidence="2">RNB domain-containing ribonuclease</fullName>
    </submittedName>
</protein>